<sequence length="174" mass="18474">MVGKRGGGSGGGTSSGRSGGEGRDGSPWLVLVAILMGVGLAFWTLVRRETISWPPRELVSGGFVMSCGLALVGPIVLGARAREVEGSGERLWLSGGLFLWAHDLAALIRGDWRLEAWITPLAPTTLGMFAAAVLAAGFKSRRGRPWEWTNVVGWTLGLGWIALAAWSSWSSLSR</sequence>
<gene>
    <name evidence="3" type="ordered locus">Isop_0998</name>
</gene>
<dbReference type="EMBL" id="CP002353">
    <property type="protein sequence ID" value="ADV61587.1"/>
    <property type="molecule type" value="Genomic_DNA"/>
</dbReference>
<keyword evidence="4" id="KW-1185">Reference proteome</keyword>
<dbReference type="KEGG" id="ipa:Isop_0998"/>
<evidence type="ECO:0000313" key="3">
    <source>
        <dbReference type="EMBL" id="ADV61587.1"/>
    </source>
</evidence>
<dbReference type="HOGENOM" id="CLU_1538044_0_0_0"/>
<proteinExistence type="predicted"/>
<reference evidence="3 4" key="2">
    <citation type="journal article" date="2011" name="Stand. Genomic Sci.">
        <title>Complete genome sequence of Isosphaera pallida type strain (IS1B).</title>
        <authorList>
            <consortium name="US DOE Joint Genome Institute (JGI-PGF)"/>
            <person name="Goker M."/>
            <person name="Cleland D."/>
            <person name="Saunders E."/>
            <person name="Lapidus A."/>
            <person name="Nolan M."/>
            <person name="Lucas S."/>
            <person name="Hammon N."/>
            <person name="Deshpande S."/>
            <person name="Cheng J.F."/>
            <person name="Tapia R."/>
            <person name="Han C."/>
            <person name="Goodwin L."/>
            <person name="Pitluck S."/>
            <person name="Liolios K."/>
            <person name="Pagani I."/>
            <person name="Ivanova N."/>
            <person name="Mavromatis K."/>
            <person name="Pati A."/>
            <person name="Chen A."/>
            <person name="Palaniappan K."/>
            <person name="Land M."/>
            <person name="Hauser L."/>
            <person name="Chang Y.J."/>
            <person name="Jeffries C.D."/>
            <person name="Detter J.C."/>
            <person name="Beck B."/>
            <person name="Woyke T."/>
            <person name="Bristow J."/>
            <person name="Eisen J.A."/>
            <person name="Markowitz V."/>
            <person name="Hugenholtz P."/>
            <person name="Kyrpides N.C."/>
            <person name="Klenk H.P."/>
        </authorList>
    </citation>
    <scope>NUCLEOTIDE SEQUENCE [LARGE SCALE GENOMIC DNA]</scope>
    <source>
        <strain evidence="4">ATCC 43644 / DSM 9630 / IS1B</strain>
    </source>
</reference>
<name>E8R3M0_ISOPI</name>
<feature type="transmembrane region" description="Helical" evidence="2">
    <location>
        <begin position="116"/>
        <end position="136"/>
    </location>
</feature>
<keyword evidence="2" id="KW-1133">Transmembrane helix</keyword>
<organism evidence="3 4">
    <name type="scientific">Isosphaera pallida (strain ATCC 43644 / DSM 9630 / IS1B)</name>
    <dbReference type="NCBI Taxonomy" id="575540"/>
    <lineage>
        <taxon>Bacteria</taxon>
        <taxon>Pseudomonadati</taxon>
        <taxon>Planctomycetota</taxon>
        <taxon>Planctomycetia</taxon>
        <taxon>Isosphaerales</taxon>
        <taxon>Isosphaeraceae</taxon>
        <taxon>Isosphaera</taxon>
    </lineage>
</organism>
<evidence type="ECO:0000313" key="4">
    <source>
        <dbReference type="Proteomes" id="UP000008631"/>
    </source>
</evidence>
<feature type="transmembrane region" description="Helical" evidence="2">
    <location>
        <begin position="27"/>
        <end position="46"/>
    </location>
</feature>
<dbReference type="AlphaFoldDB" id="E8R3M0"/>
<protein>
    <submittedName>
        <fullName evidence="3">Uncharacterized protein</fullName>
    </submittedName>
</protein>
<feature type="transmembrane region" description="Helical" evidence="2">
    <location>
        <begin position="58"/>
        <end position="79"/>
    </location>
</feature>
<dbReference type="RefSeq" id="WP_013563876.1">
    <property type="nucleotide sequence ID" value="NC_014962.1"/>
</dbReference>
<feature type="region of interest" description="Disordered" evidence="1">
    <location>
        <begin position="1"/>
        <end position="23"/>
    </location>
</feature>
<reference key="1">
    <citation type="submission" date="2010-11" db="EMBL/GenBank/DDBJ databases">
        <title>The complete sequence of chromosome of Isophaera pallida ATCC 43644.</title>
        <authorList>
            <consortium name="US DOE Joint Genome Institute (JGI-PGF)"/>
            <person name="Lucas S."/>
            <person name="Copeland A."/>
            <person name="Lapidus A."/>
            <person name="Bruce D."/>
            <person name="Goodwin L."/>
            <person name="Pitluck S."/>
            <person name="Kyrpides N."/>
            <person name="Mavromatis K."/>
            <person name="Pagani I."/>
            <person name="Ivanova N."/>
            <person name="Saunders E."/>
            <person name="Brettin T."/>
            <person name="Detter J.C."/>
            <person name="Han C."/>
            <person name="Tapia R."/>
            <person name="Land M."/>
            <person name="Hauser L."/>
            <person name="Markowitz V."/>
            <person name="Cheng J.-F."/>
            <person name="Hugenholtz P."/>
            <person name="Woyke T."/>
            <person name="Wu D."/>
            <person name="Eisen J.A."/>
        </authorList>
    </citation>
    <scope>NUCLEOTIDE SEQUENCE</scope>
    <source>
        <strain>ATCC 43644</strain>
    </source>
</reference>
<dbReference type="Proteomes" id="UP000008631">
    <property type="component" value="Chromosome"/>
</dbReference>
<dbReference type="InParanoid" id="E8R3M0"/>
<evidence type="ECO:0000256" key="1">
    <source>
        <dbReference type="SAM" id="MobiDB-lite"/>
    </source>
</evidence>
<feature type="compositionally biased region" description="Gly residues" evidence="1">
    <location>
        <begin position="1"/>
        <end position="19"/>
    </location>
</feature>
<keyword evidence="2" id="KW-0472">Membrane</keyword>
<accession>E8R3M0</accession>
<keyword evidence="2" id="KW-0812">Transmembrane</keyword>
<dbReference type="OrthoDB" id="278615at2"/>
<feature type="transmembrane region" description="Helical" evidence="2">
    <location>
        <begin position="148"/>
        <end position="169"/>
    </location>
</feature>
<dbReference type="eggNOG" id="ENOG50349R6">
    <property type="taxonomic scope" value="Bacteria"/>
</dbReference>
<evidence type="ECO:0000256" key="2">
    <source>
        <dbReference type="SAM" id="Phobius"/>
    </source>
</evidence>